<name>A0A0H5QC72_NEIMI</name>
<dbReference type="AlphaFoldDB" id="A0A0H5QC72"/>
<accession>A0A0H5QC72</accession>
<protein>
    <submittedName>
        <fullName evidence="1">Uncharacterized protein</fullName>
    </submittedName>
</protein>
<evidence type="ECO:0000313" key="1">
    <source>
        <dbReference type="EMBL" id="CRY99617.1"/>
    </source>
</evidence>
<sequence>MDSISAGEYLSNMMELCEIKVIFDVRIITQKGRLNHFRRPLAYRF</sequence>
<dbReference type="Proteomes" id="UP000182715">
    <property type="component" value="Unassembled WGS sequence"/>
</dbReference>
<reference evidence="1 2" key="1">
    <citation type="submission" date="2014-11" db="EMBL/GenBank/DDBJ databases">
        <authorList>
            <person name="Diene M.Seydina."/>
        </authorList>
    </citation>
    <scope>NUCLEOTIDE SEQUENCE [LARGE SCALE GENOMIC DNA]</scope>
    <source>
        <strain evidence="1 2">Neisseria meningitidis CHUV</strain>
    </source>
</reference>
<dbReference type="EMBL" id="CVTF01000079">
    <property type="protein sequence ID" value="CRY99617.1"/>
    <property type="molecule type" value="Genomic_DNA"/>
</dbReference>
<evidence type="ECO:0000313" key="2">
    <source>
        <dbReference type="Proteomes" id="UP000182715"/>
    </source>
</evidence>
<organism evidence="1 2">
    <name type="scientific">Neisseria meningitidis serogroup B</name>
    <dbReference type="NCBI Taxonomy" id="491"/>
    <lineage>
        <taxon>Bacteria</taxon>
        <taxon>Pseudomonadati</taxon>
        <taxon>Pseudomonadota</taxon>
        <taxon>Betaproteobacteria</taxon>
        <taxon>Neisseriales</taxon>
        <taxon>Neisseriaceae</taxon>
        <taxon>Neisseria</taxon>
    </lineage>
</organism>
<proteinExistence type="predicted"/>